<dbReference type="Gene3D" id="2.40.320.10">
    <property type="entry name" value="Hypothetical Protein Pfu-838710-001"/>
    <property type="match status" value="1"/>
</dbReference>
<dbReference type="PANTHER" id="PTHR40114:SF1">
    <property type="entry name" value="SLR0698 PROTEIN"/>
    <property type="match status" value="1"/>
</dbReference>
<evidence type="ECO:0000313" key="2">
    <source>
        <dbReference type="EMBL" id="KJC64480.1"/>
    </source>
</evidence>
<organism evidence="2 3">
    <name type="scientific">Agreia bicolorata</name>
    <dbReference type="NCBI Taxonomy" id="110935"/>
    <lineage>
        <taxon>Bacteria</taxon>
        <taxon>Bacillati</taxon>
        <taxon>Actinomycetota</taxon>
        <taxon>Actinomycetes</taxon>
        <taxon>Micrococcales</taxon>
        <taxon>Microbacteriaceae</taxon>
        <taxon>Agreia</taxon>
    </lineage>
</organism>
<keyword evidence="3" id="KW-1185">Reference proteome</keyword>
<name>A0ABR5CFV9_9MICO</name>
<sequence length="182" mass="21374">MSDSFVPEYERERRFLVAEKSIVRGASWEFITQGYFFAQDGYALRVRLTEKPANRTGAFEHVGAKVTAKGPRIGDERAEYETEMDPLLAVEFIARCSNVIRKRRYHLVFEKQIWEIDEFLEKNEGLWIAELEGKDIRDVPVPPWALREITSHTEFNNDEIAFKPVSEWEGTDWKAESPWDWN</sequence>
<dbReference type="InterPro" id="IPR012042">
    <property type="entry name" value="NeuTTM/CthTTM-like"/>
</dbReference>
<dbReference type="SMART" id="SM01118">
    <property type="entry name" value="CYTH"/>
    <property type="match status" value="1"/>
</dbReference>
<gene>
    <name evidence="2" type="ORF">TZ00_08730</name>
</gene>
<comment type="caution">
    <text evidence="2">The sequence shown here is derived from an EMBL/GenBank/DDBJ whole genome shotgun (WGS) entry which is preliminary data.</text>
</comment>
<dbReference type="InterPro" id="IPR033469">
    <property type="entry name" value="CYTH-like_dom_sf"/>
</dbReference>
<accession>A0ABR5CFV9</accession>
<evidence type="ECO:0000313" key="3">
    <source>
        <dbReference type="Proteomes" id="UP000032503"/>
    </source>
</evidence>
<dbReference type="EMBL" id="JYFC01000003">
    <property type="protein sequence ID" value="KJC64480.1"/>
    <property type="molecule type" value="Genomic_DNA"/>
</dbReference>
<feature type="domain" description="CYTH" evidence="1">
    <location>
        <begin position="8"/>
        <end position="162"/>
    </location>
</feature>
<dbReference type="InterPro" id="IPR023577">
    <property type="entry name" value="CYTH_domain"/>
</dbReference>
<proteinExistence type="predicted"/>
<dbReference type="PIRSF" id="PIRSF016487">
    <property type="entry name" value="CYTH_UCP016487"/>
    <property type="match status" value="1"/>
</dbReference>
<dbReference type="Proteomes" id="UP000032503">
    <property type="component" value="Unassembled WGS sequence"/>
</dbReference>
<dbReference type="SUPFAM" id="SSF55154">
    <property type="entry name" value="CYTH-like phosphatases"/>
    <property type="match status" value="1"/>
</dbReference>
<protein>
    <recommendedName>
        <fullName evidence="1">CYTH domain-containing protein</fullName>
    </recommendedName>
</protein>
<reference evidence="2 3" key="1">
    <citation type="journal article" date="2001" name="Int. J. Syst. Evol. Microbiol.">
        <title>Agreia bicolorata gen. nov., sp. nov., to accommodate actinobacteria isolated from narrow reed grass infected by the nematode Heteroanguina graminophila.</title>
        <authorList>
            <person name="Evtushenko L.I."/>
            <person name="Dorofeeva L.V."/>
            <person name="Dobrovolskaya T.G."/>
            <person name="Streshinskaya G.M."/>
            <person name="Subbotin S.A."/>
            <person name="Tiedje J.M."/>
        </authorList>
    </citation>
    <scope>NUCLEOTIDE SEQUENCE [LARGE SCALE GENOMIC DNA]</scope>
    <source>
        <strain evidence="2 3">VKM Ac-1804</strain>
    </source>
</reference>
<evidence type="ECO:0000259" key="1">
    <source>
        <dbReference type="SMART" id="SM01118"/>
    </source>
</evidence>
<dbReference type="RefSeq" id="WP_044440905.1">
    <property type="nucleotide sequence ID" value="NZ_JYFC01000003.1"/>
</dbReference>
<dbReference type="PANTHER" id="PTHR40114">
    <property type="entry name" value="SLR0698 PROTEIN"/>
    <property type="match status" value="1"/>
</dbReference>